<dbReference type="SUPFAM" id="SSF50814">
    <property type="entry name" value="Lipocalins"/>
    <property type="match status" value="1"/>
</dbReference>
<dbReference type="AlphaFoldDB" id="A0A1H8JML9"/>
<sequence>MESRDVKIRMKMSQYLDNGEEQTIESFYNGKRIEKNGSVYINFLEYDTVKDSKGTIKISDDEVIILKSGEVISNMRFREDKNHRSEYKTPYGTFDMSLYTYKIAKRIEEEEIKLNLDYKVSIDGLMDANNRVEIKVISE</sequence>
<dbReference type="OrthoDB" id="1680906at2"/>
<accession>A0A1H8JML9</accession>
<dbReference type="Pfam" id="PF09148">
    <property type="entry name" value="DUF1934"/>
    <property type="match status" value="1"/>
</dbReference>
<keyword evidence="2" id="KW-1185">Reference proteome</keyword>
<dbReference type="RefSeq" id="WP_091975959.1">
    <property type="nucleotide sequence ID" value="NZ_CAUWDX010000022.1"/>
</dbReference>
<dbReference type="EMBL" id="FODF01000015">
    <property type="protein sequence ID" value="SEN81899.1"/>
    <property type="molecule type" value="Genomic_DNA"/>
</dbReference>
<organism evidence="1 2">
    <name type="scientific">Peptostreptococcus russellii</name>
    <dbReference type="NCBI Taxonomy" id="215200"/>
    <lineage>
        <taxon>Bacteria</taxon>
        <taxon>Bacillati</taxon>
        <taxon>Bacillota</taxon>
        <taxon>Clostridia</taxon>
        <taxon>Peptostreptococcales</taxon>
        <taxon>Peptostreptococcaceae</taxon>
        <taxon>Peptostreptococcus</taxon>
    </lineage>
</organism>
<dbReference type="Gene3D" id="2.40.128.20">
    <property type="match status" value="1"/>
</dbReference>
<name>A0A1H8JML9_9FIRM</name>
<dbReference type="InterPro" id="IPR015231">
    <property type="entry name" value="DUF1934"/>
</dbReference>
<reference evidence="1 2" key="1">
    <citation type="submission" date="2016-10" db="EMBL/GenBank/DDBJ databases">
        <authorList>
            <person name="de Groot N.N."/>
        </authorList>
    </citation>
    <scope>NUCLEOTIDE SEQUENCE [LARGE SCALE GENOMIC DNA]</scope>
    <source>
        <strain evidence="1 2">Calf135</strain>
    </source>
</reference>
<evidence type="ECO:0000313" key="1">
    <source>
        <dbReference type="EMBL" id="SEN81899.1"/>
    </source>
</evidence>
<gene>
    <name evidence="1" type="ORF">SAMN05216454_11521</name>
</gene>
<proteinExistence type="predicted"/>
<dbReference type="InterPro" id="IPR012674">
    <property type="entry name" value="Calycin"/>
</dbReference>
<dbReference type="Proteomes" id="UP000199512">
    <property type="component" value="Unassembled WGS sequence"/>
</dbReference>
<dbReference type="STRING" id="215200.SAMN05216454_11521"/>
<evidence type="ECO:0000313" key="2">
    <source>
        <dbReference type="Proteomes" id="UP000199512"/>
    </source>
</evidence>
<protein>
    <submittedName>
        <fullName evidence="1">Uncharacterized beta-barrel protein YwiB, DUF1934 family</fullName>
    </submittedName>
</protein>